<dbReference type="EMBL" id="VIWX01000002">
    <property type="protein sequence ID" value="TWF95423.1"/>
    <property type="molecule type" value="Genomic_DNA"/>
</dbReference>
<gene>
    <name evidence="1" type="ORF">FHU35_12418</name>
</gene>
<protein>
    <submittedName>
        <fullName evidence="1">Uncharacterized protein</fullName>
    </submittedName>
</protein>
<keyword evidence="2" id="KW-1185">Reference proteome</keyword>
<dbReference type="RefSeq" id="WP_145738399.1">
    <property type="nucleotide sequence ID" value="NZ_VIWX01000002.1"/>
</dbReference>
<dbReference type="Proteomes" id="UP000316184">
    <property type="component" value="Unassembled WGS sequence"/>
</dbReference>
<evidence type="ECO:0000313" key="1">
    <source>
        <dbReference type="EMBL" id="TWF95423.1"/>
    </source>
</evidence>
<evidence type="ECO:0000313" key="2">
    <source>
        <dbReference type="Proteomes" id="UP000316184"/>
    </source>
</evidence>
<dbReference type="OrthoDB" id="3825914at2"/>
<accession>A0A561U7V9</accession>
<name>A0A561U7V9_9PSEU</name>
<organism evidence="1 2">
    <name type="scientific">Saccharopolyspora dendranthemae</name>
    <dbReference type="NCBI Taxonomy" id="1181886"/>
    <lineage>
        <taxon>Bacteria</taxon>
        <taxon>Bacillati</taxon>
        <taxon>Actinomycetota</taxon>
        <taxon>Actinomycetes</taxon>
        <taxon>Pseudonocardiales</taxon>
        <taxon>Pseudonocardiaceae</taxon>
        <taxon>Saccharopolyspora</taxon>
    </lineage>
</organism>
<comment type="caution">
    <text evidence="1">The sequence shown here is derived from an EMBL/GenBank/DDBJ whole genome shotgun (WGS) entry which is preliminary data.</text>
</comment>
<reference evidence="1 2" key="1">
    <citation type="submission" date="2019-06" db="EMBL/GenBank/DDBJ databases">
        <title>Sequencing the genomes of 1000 actinobacteria strains.</title>
        <authorList>
            <person name="Klenk H.-P."/>
        </authorList>
    </citation>
    <scope>NUCLEOTIDE SEQUENCE [LARGE SCALE GENOMIC DNA]</scope>
    <source>
        <strain evidence="1 2">DSM 46699</strain>
    </source>
</reference>
<proteinExistence type="predicted"/>
<sequence length="74" mass="8329">MPVVVAPDDLRANLAQHWDITADHYTSAFTPDVLQKLDPETTREMGFEVNVDGAKVDDSGRVLLPIWPLRATRR</sequence>
<dbReference type="AlphaFoldDB" id="A0A561U7V9"/>